<dbReference type="InterPro" id="IPR052155">
    <property type="entry name" value="Biofilm_reg_signaling"/>
</dbReference>
<dbReference type="InterPro" id="IPR001633">
    <property type="entry name" value="EAL_dom"/>
</dbReference>
<dbReference type="Pfam" id="PF00990">
    <property type="entry name" value="GGDEF"/>
    <property type="match status" value="1"/>
</dbReference>
<dbReference type="CDD" id="cd01948">
    <property type="entry name" value="EAL"/>
    <property type="match status" value="1"/>
</dbReference>
<dbReference type="PROSITE" id="PS50113">
    <property type="entry name" value="PAC"/>
    <property type="match status" value="1"/>
</dbReference>
<dbReference type="Pfam" id="PF13426">
    <property type="entry name" value="PAS_9"/>
    <property type="match status" value="1"/>
</dbReference>
<dbReference type="InterPro" id="IPR000160">
    <property type="entry name" value="GGDEF_dom"/>
</dbReference>
<evidence type="ECO:0000259" key="4">
    <source>
        <dbReference type="PROSITE" id="PS50887"/>
    </source>
</evidence>
<dbReference type="Gene3D" id="3.30.450.20">
    <property type="entry name" value="PAS domain"/>
    <property type="match status" value="2"/>
</dbReference>
<dbReference type="InterPro" id="IPR029787">
    <property type="entry name" value="Nucleotide_cyclase"/>
</dbReference>
<dbReference type="Gene3D" id="3.20.20.450">
    <property type="entry name" value="EAL domain"/>
    <property type="match status" value="1"/>
</dbReference>
<dbReference type="SMART" id="SM00086">
    <property type="entry name" value="PAC"/>
    <property type="match status" value="1"/>
</dbReference>
<dbReference type="SUPFAM" id="SSF55073">
    <property type="entry name" value="Nucleotide cyclase"/>
    <property type="match status" value="1"/>
</dbReference>
<dbReference type="PROSITE" id="PS50883">
    <property type="entry name" value="EAL"/>
    <property type="match status" value="1"/>
</dbReference>
<name>A0ABW0S1I2_9BURK</name>
<feature type="domain" description="EAL" evidence="3">
    <location>
        <begin position="434"/>
        <end position="687"/>
    </location>
</feature>
<dbReference type="SUPFAM" id="SSF141868">
    <property type="entry name" value="EAL domain-like"/>
    <property type="match status" value="1"/>
</dbReference>
<dbReference type="PROSITE" id="PS50887">
    <property type="entry name" value="GGDEF"/>
    <property type="match status" value="1"/>
</dbReference>
<dbReference type="InterPro" id="IPR001610">
    <property type="entry name" value="PAC"/>
</dbReference>
<accession>A0ABW0S1I2</accession>
<dbReference type="SMART" id="SM00091">
    <property type="entry name" value="PAS"/>
    <property type="match status" value="2"/>
</dbReference>
<comment type="caution">
    <text evidence="5">The sequence shown here is derived from an EMBL/GenBank/DDBJ whole genome shotgun (WGS) entry which is preliminary data.</text>
</comment>
<dbReference type="CDD" id="cd00130">
    <property type="entry name" value="PAS"/>
    <property type="match status" value="2"/>
</dbReference>
<dbReference type="Gene3D" id="3.30.70.270">
    <property type="match status" value="1"/>
</dbReference>
<sequence>MSSLSWEYNQLTLVNLEDKPAAFFKALIRASSTAIVITDALQGDNPIAWVNPAFEALSGYALAEVIGRNCRFLQNGDAGQPELAGLREAVAAGRSHTCTLRNYRKDGDLFWSRMHVFPLKNDQRRIVNFAAFLEDVSGAVRAQAQVTSARERLTTVLESISDGFFSLDREWRFTYINRKGADWLRRPAGELLGKVIWDAFPQAVGGPFYETYRCAFDSQDYASCESYYEPLGVWLEARAYPSSEGLAVFFADISERKKAEARLVHMATHDSMTGLHNRFSCLRALDECLAMDSMVGVLFIDLDHFKEVNDAHGHRAGDVALREIGRRLATFGNGETTVSRISGDEFVIVQANASAEKAKALAASVLQRMAEPIAVDELKVTVGASIGIALGKAREHTADELLNNADAAMYAAKDNGRHTFSVFSPQSAQMIKERLKLRQEVFSALERRQFVLFYQPQISAANGAVVGAEALLRWDHPRLGVIAPGAFLSMLEDSPAITAVGAWVCEEACRQAREWELLGYRLQMAVNVSARQLADENLPPLLKSLAARYGLDTGCIKLEVTESMLTQDIGKAAAVLRSLQAEGFRIALDDFGTGYSNLSYLRQFPITAIKIDRSFVQEIEEDRRCLDIVNGVIAFAKSLKLSVICEGIETEAQACAIRSTECDVLQGYLIGKPMPASEFQALLLAQSATPQQAAPGCGQPDAENG</sequence>
<evidence type="ECO:0000259" key="3">
    <source>
        <dbReference type="PROSITE" id="PS50883"/>
    </source>
</evidence>
<dbReference type="InterPro" id="IPR043128">
    <property type="entry name" value="Rev_trsase/Diguanyl_cyclase"/>
</dbReference>
<dbReference type="NCBIfam" id="TIGR00229">
    <property type="entry name" value="sensory_box"/>
    <property type="match status" value="1"/>
</dbReference>
<evidence type="ECO:0000313" key="5">
    <source>
        <dbReference type="EMBL" id="MFC5549368.1"/>
    </source>
</evidence>
<dbReference type="SMART" id="SM00267">
    <property type="entry name" value="GGDEF"/>
    <property type="match status" value="1"/>
</dbReference>
<dbReference type="InterPro" id="IPR035919">
    <property type="entry name" value="EAL_sf"/>
</dbReference>
<dbReference type="PANTHER" id="PTHR44757:SF2">
    <property type="entry name" value="BIOFILM ARCHITECTURE MAINTENANCE PROTEIN MBAA"/>
    <property type="match status" value="1"/>
</dbReference>
<keyword evidence="6" id="KW-1185">Reference proteome</keyword>
<protein>
    <submittedName>
        <fullName evidence="5">Bifunctional diguanylate cyclase/phosphodiesterase</fullName>
    </submittedName>
</protein>
<evidence type="ECO:0000259" key="1">
    <source>
        <dbReference type="PROSITE" id="PS50112"/>
    </source>
</evidence>
<feature type="domain" description="PAC" evidence="2">
    <location>
        <begin position="96"/>
        <end position="148"/>
    </location>
</feature>
<dbReference type="RefSeq" id="WP_379771280.1">
    <property type="nucleotide sequence ID" value="NZ_JBHSMZ010000008.1"/>
</dbReference>
<gene>
    <name evidence="5" type="ORF">ACFPO9_12705</name>
</gene>
<proteinExistence type="predicted"/>
<dbReference type="Pfam" id="PF00563">
    <property type="entry name" value="EAL"/>
    <property type="match status" value="1"/>
</dbReference>
<organism evidence="5 6">
    <name type="scientific">Massilia aerilata</name>
    <dbReference type="NCBI Taxonomy" id="453817"/>
    <lineage>
        <taxon>Bacteria</taxon>
        <taxon>Pseudomonadati</taxon>
        <taxon>Pseudomonadota</taxon>
        <taxon>Betaproteobacteria</taxon>
        <taxon>Burkholderiales</taxon>
        <taxon>Oxalobacteraceae</taxon>
        <taxon>Telluria group</taxon>
        <taxon>Massilia</taxon>
    </lineage>
</organism>
<feature type="domain" description="PAS" evidence="1">
    <location>
        <begin position="20"/>
        <end position="69"/>
    </location>
</feature>
<reference evidence="6" key="1">
    <citation type="journal article" date="2019" name="Int. J. Syst. Evol. Microbiol.">
        <title>The Global Catalogue of Microorganisms (GCM) 10K type strain sequencing project: providing services to taxonomists for standard genome sequencing and annotation.</title>
        <authorList>
            <consortium name="The Broad Institute Genomics Platform"/>
            <consortium name="The Broad Institute Genome Sequencing Center for Infectious Disease"/>
            <person name="Wu L."/>
            <person name="Ma J."/>
        </authorList>
    </citation>
    <scope>NUCLEOTIDE SEQUENCE [LARGE SCALE GENOMIC DNA]</scope>
    <source>
        <strain evidence="6">CGMCC 4.5798</strain>
    </source>
</reference>
<dbReference type="NCBIfam" id="TIGR00254">
    <property type="entry name" value="GGDEF"/>
    <property type="match status" value="1"/>
</dbReference>
<evidence type="ECO:0000259" key="2">
    <source>
        <dbReference type="PROSITE" id="PS50113"/>
    </source>
</evidence>
<dbReference type="PROSITE" id="PS50112">
    <property type="entry name" value="PAS"/>
    <property type="match status" value="2"/>
</dbReference>
<feature type="domain" description="PAS" evidence="1">
    <location>
        <begin position="149"/>
        <end position="194"/>
    </location>
</feature>
<dbReference type="Proteomes" id="UP001596086">
    <property type="component" value="Unassembled WGS sequence"/>
</dbReference>
<dbReference type="CDD" id="cd01949">
    <property type="entry name" value="GGDEF"/>
    <property type="match status" value="1"/>
</dbReference>
<feature type="domain" description="GGDEF" evidence="4">
    <location>
        <begin position="293"/>
        <end position="425"/>
    </location>
</feature>
<dbReference type="InterPro" id="IPR035965">
    <property type="entry name" value="PAS-like_dom_sf"/>
</dbReference>
<dbReference type="InterPro" id="IPR000700">
    <property type="entry name" value="PAS-assoc_C"/>
</dbReference>
<dbReference type="PANTHER" id="PTHR44757">
    <property type="entry name" value="DIGUANYLATE CYCLASE DGCP"/>
    <property type="match status" value="1"/>
</dbReference>
<dbReference type="Pfam" id="PF08448">
    <property type="entry name" value="PAS_4"/>
    <property type="match status" value="1"/>
</dbReference>
<dbReference type="InterPro" id="IPR000014">
    <property type="entry name" value="PAS"/>
</dbReference>
<dbReference type="SMART" id="SM00052">
    <property type="entry name" value="EAL"/>
    <property type="match status" value="1"/>
</dbReference>
<dbReference type="EMBL" id="JBHSMZ010000008">
    <property type="protein sequence ID" value="MFC5549368.1"/>
    <property type="molecule type" value="Genomic_DNA"/>
</dbReference>
<dbReference type="InterPro" id="IPR013656">
    <property type="entry name" value="PAS_4"/>
</dbReference>
<evidence type="ECO:0000313" key="6">
    <source>
        <dbReference type="Proteomes" id="UP001596086"/>
    </source>
</evidence>
<dbReference type="SUPFAM" id="SSF55785">
    <property type="entry name" value="PYP-like sensor domain (PAS domain)"/>
    <property type="match status" value="2"/>
</dbReference>